<comment type="caution">
    <text evidence="1">The sequence shown here is derived from an EMBL/GenBank/DDBJ whole genome shotgun (WGS) entry which is preliminary data.</text>
</comment>
<accession>A0A1T1HCS9</accession>
<gene>
    <name evidence="1" type="ORF">BTA35_0206455</name>
</gene>
<proteinExistence type="predicted"/>
<name>A0A1T1HCS9_OCELI</name>
<dbReference type="AlphaFoldDB" id="A0A1T1HCS9"/>
<keyword evidence="2" id="KW-1185">Reference proteome</keyword>
<reference evidence="1" key="1">
    <citation type="submission" date="2017-02" db="EMBL/GenBank/DDBJ databases">
        <title>Draft Genome Sequence of the Salt Water Bacterium Oceanospirillum linum ATCC 11336.</title>
        <authorList>
            <person name="Trachtenberg A.M."/>
            <person name="Carney J.G."/>
            <person name="Linnane J.D."/>
            <person name="Rheaume B.A."/>
            <person name="Pitts N.L."/>
            <person name="Mykles D.L."/>
            <person name="Maclea K.S."/>
        </authorList>
    </citation>
    <scope>NUCLEOTIDE SEQUENCE [LARGE SCALE GENOMIC DNA]</scope>
    <source>
        <strain evidence="1">ATCC 11336</strain>
    </source>
</reference>
<evidence type="ECO:0000313" key="1">
    <source>
        <dbReference type="EMBL" id="OOV87659.1"/>
    </source>
</evidence>
<dbReference type="Proteomes" id="UP000190064">
    <property type="component" value="Unassembled WGS sequence"/>
</dbReference>
<dbReference type="EMBL" id="MTSD02000002">
    <property type="protein sequence ID" value="OOV87659.1"/>
    <property type="molecule type" value="Genomic_DNA"/>
</dbReference>
<evidence type="ECO:0000313" key="2">
    <source>
        <dbReference type="Proteomes" id="UP000190064"/>
    </source>
</evidence>
<protein>
    <submittedName>
        <fullName evidence="1">Uncharacterized protein</fullName>
    </submittedName>
</protein>
<organism evidence="1 2">
    <name type="scientific">Oceanospirillum linum</name>
    <dbReference type="NCBI Taxonomy" id="966"/>
    <lineage>
        <taxon>Bacteria</taxon>
        <taxon>Pseudomonadati</taxon>
        <taxon>Pseudomonadota</taxon>
        <taxon>Gammaproteobacteria</taxon>
        <taxon>Oceanospirillales</taxon>
        <taxon>Oceanospirillaceae</taxon>
        <taxon>Oceanospirillum</taxon>
    </lineage>
</organism>
<sequence>MLRVVDLGVLPFFQTIEISFLFEGDKIPGMDEQAGDDEIADWPFYDLSGINEGRWPEAEPLAAEMSGIWNDNPDIERFLKDFAAALKAEKMHDALSPLTLASDFTFQILNPDQDNSPNYCMER</sequence>